<dbReference type="InterPro" id="IPR000719">
    <property type="entry name" value="Prot_kinase_dom"/>
</dbReference>
<dbReference type="Gene3D" id="1.10.510.10">
    <property type="entry name" value="Transferase(Phosphotransferase) domain 1"/>
    <property type="match status" value="1"/>
</dbReference>
<dbReference type="InterPro" id="IPR017441">
    <property type="entry name" value="Protein_kinase_ATP_BS"/>
</dbReference>
<feature type="compositionally biased region" description="Low complexity" evidence="13">
    <location>
        <begin position="436"/>
        <end position="445"/>
    </location>
</feature>
<feature type="domain" description="Protein kinase" evidence="14">
    <location>
        <begin position="206"/>
        <end position="462"/>
    </location>
</feature>
<dbReference type="Gene3D" id="3.30.200.20">
    <property type="entry name" value="Phosphorylase Kinase, domain 1"/>
    <property type="match status" value="1"/>
</dbReference>
<comment type="catalytic activity">
    <reaction evidence="10">
        <text>L-threonyl-[protein] + ATP = O-phospho-L-threonyl-[protein] + ADP + H(+)</text>
        <dbReference type="Rhea" id="RHEA:46608"/>
        <dbReference type="Rhea" id="RHEA-COMP:11060"/>
        <dbReference type="Rhea" id="RHEA-COMP:11605"/>
        <dbReference type="ChEBI" id="CHEBI:15378"/>
        <dbReference type="ChEBI" id="CHEBI:30013"/>
        <dbReference type="ChEBI" id="CHEBI:30616"/>
        <dbReference type="ChEBI" id="CHEBI:61977"/>
        <dbReference type="ChEBI" id="CHEBI:456216"/>
        <dbReference type="EC" id="2.7.11.1"/>
    </reaction>
</comment>
<keyword evidence="4" id="KW-0808">Transferase</keyword>
<evidence type="ECO:0000256" key="8">
    <source>
        <dbReference type="ARBA" id="ARBA00022989"/>
    </source>
</evidence>
<dbReference type="InterPro" id="IPR047117">
    <property type="entry name" value="PERK1-13-like"/>
</dbReference>
<keyword evidence="16" id="KW-1185">Reference proteome</keyword>
<comment type="caution">
    <text evidence="15">The sequence shown here is derived from an EMBL/GenBank/DDBJ whole genome shotgun (WGS) entry which is preliminary data.</text>
</comment>
<keyword evidence="5" id="KW-0812">Transmembrane</keyword>
<dbReference type="PANTHER" id="PTHR47982:SF35">
    <property type="entry name" value="PROLINE-RICH RECEPTOR-LIKE PROTEIN KINASE PERK1-RELATED"/>
    <property type="match status" value="1"/>
</dbReference>
<organism evidence="15 16">
    <name type="scientific">Rhynchospora pubera</name>
    <dbReference type="NCBI Taxonomy" id="906938"/>
    <lineage>
        <taxon>Eukaryota</taxon>
        <taxon>Viridiplantae</taxon>
        <taxon>Streptophyta</taxon>
        <taxon>Embryophyta</taxon>
        <taxon>Tracheophyta</taxon>
        <taxon>Spermatophyta</taxon>
        <taxon>Magnoliopsida</taxon>
        <taxon>Liliopsida</taxon>
        <taxon>Poales</taxon>
        <taxon>Cyperaceae</taxon>
        <taxon>Cyperoideae</taxon>
        <taxon>Rhynchosporeae</taxon>
        <taxon>Rhynchospora</taxon>
    </lineage>
</organism>
<dbReference type="PANTHER" id="PTHR47982">
    <property type="entry name" value="PROLINE-RICH RECEPTOR-LIKE PROTEIN KINASE PERK4"/>
    <property type="match status" value="1"/>
</dbReference>
<sequence>MPVVYPPNSQEIVRPITVQGPNYSMLIDPTYGPVKPVPVQKQNNPATAMGTRQEAARLNRHMLIPQNQNVQLATNNNYNGHTAIATDGVNDNGQTQCTSAGPQPHGMYKKDPYARSYQQREQLYDQDMVKPSSETSPSHPYSSKLPHVSHIPPIHPSHEHINSSGSGASSNYSGSKTFLPPSPNITFGSSICTFTYEELVIATDRFSDANLLGQGGFGYVHKGILPNGKEIAVKQLKAGSGQGEREFQAEIEIISRVHHRNLVSLVGYCISGGQRLLVYELVPNNTLEFHLHVLLELITGHRPVDRTKSFMNDSLIEWARPLLVRALEDGDIEPLVDPKLQKNYNANEMAKMVAVAAACIHHSAKRRPRMSQVVRALEGDSSQEDLNEGVKPGHSPYMGSYTSSDYNSSSYNEDIKKFRKLALESCEYPRSQYSVSSSEYSLNPSGSSSEGQHMRGIWKLGR</sequence>
<keyword evidence="7 12" id="KW-0067">ATP-binding</keyword>
<feature type="compositionally biased region" description="Low complexity" evidence="13">
    <location>
        <begin position="162"/>
        <end position="175"/>
    </location>
</feature>
<evidence type="ECO:0000256" key="6">
    <source>
        <dbReference type="ARBA" id="ARBA00022741"/>
    </source>
</evidence>
<feature type="binding site" evidence="12">
    <location>
        <position position="234"/>
    </location>
    <ligand>
        <name>ATP</name>
        <dbReference type="ChEBI" id="CHEBI:30616"/>
    </ligand>
</feature>
<dbReference type="PROSITE" id="PS50011">
    <property type="entry name" value="PROTEIN_KINASE_DOM"/>
    <property type="match status" value="1"/>
</dbReference>
<dbReference type="EC" id="2.7.11.1" evidence="2"/>
<keyword evidence="8" id="KW-1133">Transmembrane helix</keyword>
<evidence type="ECO:0000259" key="14">
    <source>
        <dbReference type="PROSITE" id="PS50011"/>
    </source>
</evidence>
<evidence type="ECO:0000313" key="15">
    <source>
        <dbReference type="EMBL" id="KAJ4806017.1"/>
    </source>
</evidence>
<protein>
    <recommendedName>
        <fullName evidence="2">non-specific serine/threonine protein kinase</fullName>
        <ecNumber evidence="2">2.7.11.1</ecNumber>
    </recommendedName>
</protein>
<keyword evidence="6 12" id="KW-0547">Nucleotide-binding</keyword>
<keyword evidence="3" id="KW-0723">Serine/threonine-protein kinase</keyword>
<dbReference type="EMBL" id="JAMFTS010000001">
    <property type="protein sequence ID" value="KAJ4806017.1"/>
    <property type="molecule type" value="Genomic_DNA"/>
</dbReference>
<name>A0AAV8GL12_9POAL</name>
<dbReference type="Proteomes" id="UP001140206">
    <property type="component" value="Chromosome 1"/>
</dbReference>
<keyword evidence="9" id="KW-0472">Membrane</keyword>
<evidence type="ECO:0000256" key="7">
    <source>
        <dbReference type="ARBA" id="ARBA00022840"/>
    </source>
</evidence>
<evidence type="ECO:0000256" key="10">
    <source>
        <dbReference type="ARBA" id="ARBA00047899"/>
    </source>
</evidence>
<dbReference type="FunFam" id="3.30.200.20:FF:000207">
    <property type="entry name" value="proline-rich receptor-like protein kinase PERK1"/>
    <property type="match status" value="1"/>
</dbReference>
<proteinExistence type="predicted"/>
<comment type="subcellular location">
    <subcellularLocation>
        <location evidence="1">Cell membrane</location>
        <topology evidence="1">Single-pass membrane protein</topology>
    </subcellularLocation>
</comment>
<dbReference type="Pfam" id="PF07714">
    <property type="entry name" value="PK_Tyr_Ser-Thr"/>
    <property type="match status" value="1"/>
</dbReference>
<evidence type="ECO:0000256" key="1">
    <source>
        <dbReference type="ARBA" id="ARBA00004162"/>
    </source>
</evidence>
<keyword evidence="15" id="KW-0418">Kinase</keyword>
<feature type="compositionally biased region" description="Low complexity" evidence="13">
    <location>
        <begin position="131"/>
        <end position="152"/>
    </location>
</feature>
<comment type="catalytic activity">
    <reaction evidence="11">
        <text>L-seryl-[protein] + ATP = O-phospho-L-seryl-[protein] + ADP + H(+)</text>
        <dbReference type="Rhea" id="RHEA:17989"/>
        <dbReference type="Rhea" id="RHEA-COMP:9863"/>
        <dbReference type="Rhea" id="RHEA-COMP:11604"/>
        <dbReference type="ChEBI" id="CHEBI:15378"/>
        <dbReference type="ChEBI" id="CHEBI:29999"/>
        <dbReference type="ChEBI" id="CHEBI:30616"/>
        <dbReference type="ChEBI" id="CHEBI:83421"/>
        <dbReference type="ChEBI" id="CHEBI:456216"/>
        <dbReference type="EC" id="2.7.11.1"/>
    </reaction>
</comment>
<accession>A0AAV8GL12</accession>
<keyword evidence="15" id="KW-0675">Receptor</keyword>
<dbReference type="PROSITE" id="PS00107">
    <property type="entry name" value="PROTEIN_KINASE_ATP"/>
    <property type="match status" value="1"/>
</dbReference>
<dbReference type="AlphaFoldDB" id="A0AAV8GL12"/>
<evidence type="ECO:0000256" key="12">
    <source>
        <dbReference type="PROSITE-ProRule" id="PRU10141"/>
    </source>
</evidence>
<evidence type="ECO:0000256" key="3">
    <source>
        <dbReference type="ARBA" id="ARBA00022527"/>
    </source>
</evidence>
<dbReference type="InterPro" id="IPR011009">
    <property type="entry name" value="Kinase-like_dom_sf"/>
</dbReference>
<feature type="region of interest" description="Disordered" evidence="13">
    <location>
        <begin position="436"/>
        <end position="462"/>
    </location>
</feature>
<feature type="compositionally biased region" description="Low complexity" evidence="13">
    <location>
        <begin position="400"/>
        <end position="409"/>
    </location>
</feature>
<gene>
    <name evidence="15" type="ORF">LUZ62_018583</name>
</gene>
<feature type="region of interest" description="Disordered" evidence="13">
    <location>
        <begin position="379"/>
        <end position="409"/>
    </location>
</feature>
<feature type="compositionally biased region" description="Polar residues" evidence="13">
    <location>
        <begin position="89"/>
        <end position="101"/>
    </location>
</feature>
<feature type="region of interest" description="Disordered" evidence="13">
    <location>
        <begin position="83"/>
        <end position="110"/>
    </location>
</feature>
<evidence type="ECO:0000256" key="11">
    <source>
        <dbReference type="ARBA" id="ARBA00048679"/>
    </source>
</evidence>
<evidence type="ECO:0000256" key="13">
    <source>
        <dbReference type="SAM" id="MobiDB-lite"/>
    </source>
</evidence>
<dbReference type="GO" id="GO:0004674">
    <property type="term" value="F:protein serine/threonine kinase activity"/>
    <property type="evidence" value="ECO:0007669"/>
    <property type="project" value="UniProtKB-KW"/>
</dbReference>
<dbReference type="SUPFAM" id="SSF56112">
    <property type="entry name" value="Protein kinase-like (PK-like)"/>
    <property type="match status" value="1"/>
</dbReference>
<dbReference type="GO" id="GO:0005524">
    <property type="term" value="F:ATP binding"/>
    <property type="evidence" value="ECO:0007669"/>
    <property type="project" value="UniProtKB-UniRule"/>
</dbReference>
<dbReference type="InterPro" id="IPR001245">
    <property type="entry name" value="Ser-Thr/Tyr_kinase_cat_dom"/>
</dbReference>
<evidence type="ECO:0000256" key="9">
    <source>
        <dbReference type="ARBA" id="ARBA00023136"/>
    </source>
</evidence>
<reference evidence="15" key="1">
    <citation type="submission" date="2022-08" db="EMBL/GenBank/DDBJ databases">
        <authorList>
            <person name="Marques A."/>
        </authorList>
    </citation>
    <scope>NUCLEOTIDE SEQUENCE</scope>
    <source>
        <strain evidence="15">RhyPub2mFocal</strain>
        <tissue evidence="15">Leaves</tissue>
    </source>
</reference>
<evidence type="ECO:0000313" key="16">
    <source>
        <dbReference type="Proteomes" id="UP001140206"/>
    </source>
</evidence>
<evidence type="ECO:0000256" key="2">
    <source>
        <dbReference type="ARBA" id="ARBA00012513"/>
    </source>
</evidence>
<feature type="region of interest" description="Disordered" evidence="13">
    <location>
        <begin position="127"/>
        <end position="175"/>
    </location>
</feature>
<dbReference type="GO" id="GO:0005886">
    <property type="term" value="C:plasma membrane"/>
    <property type="evidence" value="ECO:0007669"/>
    <property type="project" value="UniProtKB-SubCell"/>
</dbReference>
<evidence type="ECO:0000256" key="5">
    <source>
        <dbReference type="ARBA" id="ARBA00022692"/>
    </source>
</evidence>
<evidence type="ECO:0000256" key="4">
    <source>
        <dbReference type="ARBA" id="ARBA00022679"/>
    </source>
</evidence>